<keyword evidence="1" id="KW-0812">Transmembrane</keyword>
<evidence type="ECO:0000313" key="2">
    <source>
        <dbReference type="EMBL" id="SIT07255.1"/>
    </source>
</evidence>
<dbReference type="EMBL" id="FTOE01000013">
    <property type="protein sequence ID" value="SIT07255.1"/>
    <property type="molecule type" value="Genomic_DNA"/>
</dbReference>
<dbReference type="RefSeq" id="WP_054341418.1">
    <property type="nucleotide sequence ID" value="NZ_FTOE01000013.1"/>
</dbReference>
<dbReference type="Proteomes" id="UP000185999">
    <property type="component" value="Unassembled WGS sequence"/>
</dbReference>
<keyword evidence="3" id="KW-1185">Reference proteome</keyword>
<accession>A0A1N7P9E0</accession>
<dbReference type="STRING" id="619304.SAMN05421760_11366"/>
<evidence type="ECO:0000313" key="3">
    <source>
        <dbReference type="Proteomes" id="UP000185999"/>
    </source>
</evidence>
<evidence type="ECO:0000256" key="1">
    <source>
        <dbReference type="SAM" id="Phobius"/>
    </source>
</evidence>
<proteinExistence type="predicted"/>
<feature type="transmembrane region" description="Helical" evidence="1">
    <location>
        <begin position="6"/>
        <end position="25"/>
    </location>
</feature>
<dbReference type="AlphaFoldDB" id="A0A1N7P9E0"/>
<reference evidence="3" key="1">
    <citation type="submission" date="2017-01" db="EMBL/GenBank/DDBJ databases">
        <authorList>
            <person name="Varghese N."/>
            <person name="Submissions S."/>
        </authorList>
    </citation>
    <scope>NUCLEOTIDE SEQUENCE [LARGE SCALE GENOMIC DNA]</scope>
    <source>
        <strain evidence="3">DSM 22306</strain>
    </source>
</reference>
<protein>
    <submittedName>
        <fullName evidence="2">Uncharacterized protein</fullName>
    </submittedName>
</protein>
<gene>
    <name evidence="2" type="ORF">SAMN05421760_11366</name>
</gene>
<keyword evidence="1" id="KW-1133">Transmembrane helix</keyword>
<keyword evidence="1" id="KW-0472">Membrane</keyword>
<name>A0A1N7P9E0_9GAMM</name>
<organism evidence="2 3">
    <name type="scientific">Neptunomonas antarctica</name>
    <dbReference type="NCBI Taxonomy" id="619304"/>
    <lineage>
        <taxon>Bacteria</taxon>
        <taxon>Pseudomonadati</taxon>
        <taxon>Pseudomonadota</taxon>
        <taxon>Gammaproteobacteria</taxon>
        <taxon>Oceanospirillales</taxon>
        <taxon>Oceanospirillaceae</taxon>
        <taxon>Neptunomonas</taxon>
    </lineage>
</organism>
<sequence length="64" mass="7177">MDNTTDMFLIPLLLLVAVIIVFQTLKIKLSSLAKPDTESVLAKFVELACSRIRLMKIEVNGKKD</sequence>